<reference evidence="13 14" key="1">
    <citation type="submission" date="2016-10" db="EMBL/GenBank/DDBJ databases">
        <authorList>
            <person name="de Groot N.N."/>
        </authorList>
    </citation>
    <scope>NUCLEOTIDE SEQUENCE [LARGE SCALE GENOMIC DNA]</scope>
    <source>
        <strain evidence="13 14">DSM 23581</strain>
    </source>
</reference>
<name>A0A1H3W3P2_9FLAO</name>
<dbReference type="Gene3D" id="3.10.50.40">
    <property type="match status" value="2"/>
</dbReference>
<organism evidence="13 14">
    <name type="scientific">Psychroflexus halocasei</name>
    <dbReference type="NCBI Taxonomy" id="908615"/>
    <lineage>
        <taxon>Bacteria</taxon>
        <taxon>Pseudomonadati</taxon>
        <taxon>Bacteroidota</taxon>
        <taxon>Flavobacteriia</taxon>
        <taxon>Flavobacteriales</taxon>
        <taxon>Flavobacteriaceae</taxon>
        <taxon>Psychroflexus</taxon>
    </lineage>
</organism>
<dbReference type="EMBL" id="FNQF01000001">
    <property type="protein sequence ID" value="SDZ81461.1"/>
    <property type="molecule type" value="Genomic_DNA"/>
</dbReference>
<dbReference type="GO" id="GO:0003755">
    <property type="term" value="F:peptidyl-prolyl cis-trans isomerase activity"/>
    <property type="evidence" value="ECO:0007669"/>
    <property type="project" value="UniProtKB-KW"/>
</dbReference>
<gene>
    <name evidence="13" type="ORF">SAMN05421540_101402</name>
</gene>
<evidence type="ECO:0000256" key="1">
    <source>
        <dbReference type="ARBA" id="ARBA00004382"/>
    </source>
</evidence>
<evidence type="ECO:0000256" key="5">
    <source>
        <dbReference type="ARBA" id="ARBA00022989"/>
    </source>
</evidence>
<dbReference type="InterPro" id="IPR052029">
    <property type="entry name" value="PpiD_chaperone"/>
</dbReference>
<dbReference type="InterPro" id="IPR027304">
    <property type="entry name" value="Trigger_fact/SurA_dom_sf"/>
</dbReference>
<dbReference type="PANTHER" id="PTHR47529">
    <property type="entry name" value="PEPTIDYL-PROLYL CIS-TRANS ISOMERASE D"/>
    <property type="match status" value="1"/>
</dbReference>
<dbReference type="Pfam" id="PF13623">
    <property type="entry name" value="SurA_N_2"/>
    <property type="match status" value="1"/>
</dbReference>
<dbReference type="Proteomes" id="UP000198820">
    <property type="component" value="Unassembled WGS sequence"/>
</dbReference>
<comment type="subcellular location">
    <subcellularLocation>
        <location evidence="1">Cell inner membrane</location>
        <topology evidence="1">Single-pass type II membrane protein</topology>
        <orientation evidence="1">Periplasmic side</orientation>
    </subcellularLocation>
</comment>
<keyword evidence="7" id="KW-0143">Chaperone</keyword>
<evidence type="ECO:0000256" key="9">
    <source>
        <dbReference type="ARBA" id="ARBA00040743"/>
    </source>
</evidence>
<proteinExistence type="inferred from homology"/>
<dbReference type="SUPFAM" id="SSF109998">
    <property type="entry name" value="Triger factor/SurA peptide-binding domain-like"/>
    <property type="match status" value="1"/>
</dbReference>
<keyword evidence="3" id="KW-0997">Cell inner membrane</keyword>
<evidence type="ECO:0000313" key="14">
    <source>
        <dbReference type="Proteomes" id="UP000198820"/>
    </source>
</evidence>
<keyword evidence="5" id="KW-1133">Transmembrane helix</keyword>
<dbReference type="GO" id="GO:0005886">
    <property type="term" value="C:plasma membrane"/>
    <property type="evidence" value="ECO:0007669"/>
    <property type="project" value="UniProtKB-SubCell"/>
</dbReference>
<evidence type="ECO:0000256" key="3">
    <source>
        <dbReference type="ARBA" id="ARBA00022519"/>
    </source>
</evidence>
<keyword evidence="2" id="KW-1003">Cell membrane</keyword>
<dbReference type="InterPro" id="IPR000297">
    <property type="entry name" value="PPIase_PpiC"/>
</dbReference>
<dbReference type="InterPro" id="IPR046357">
    <property type="entry name" value="PPIase_dom_sf"/>
</dbReference>
<keyword evidence="6" id="KW-0472">Membrane</keyword>
<evidence type="ECO:0000256" key="7">
    <source>
        <dbReference type="ARBA" id="ARBA00023186"/>
    </source>
</evidence>
<dbReference type="Pfam" id="PF13616">
    <property type="entry name" value="Rotamase_3"/>
    <property type="match status" value="1"/>
</dbReference>
<protein>
    <recommendedName>
        <fullName evidence="9">Periplasmic chaperone PpiD</fullName>
    </recommendedName>
    <alternativeName>
        <fullName evidence="10">Periplasmic folding chaperone</fullName>
    </alternativeName>
</protein>
<dbReference type="RefSeq" id="WP_093238712.1">
    <property type="nucleotide sequence ID" value="NZ_FNQF01000001.1"/>
</dbReference>
<keyword evidence="4" id="KW-0812">Transmembrane</keyword>
<sequence length="717" mass="79812">MAILSKIRQRTVFLIVIIALALFSFVLADVIRQGGFTSTKSMNTIGVVGDREISREEFAQMVENRVQQSQGQVSTIQAVNQIWDSEVFNLLLDQELDKLGLEVGSDQITNTMEQQLAGNPTFSNEAGFFDPQKVKQYVAEIKVSSPNEMYPQWLNFEKSIETIAKAELYYDMIRAGIGATKLEAEQAFKKQNASLDLAFVRVPFDKAADVEVSKADIKDYINKNKSAFKQEAERDIRYVFFKEESSAEDIKGVEADLKKLLDDQEVYNSVTKENEIQKGLKTTDNIEEFVNLNSDVPFADRYFFEYQLPEEIRSDVTKLEKGEVFGPHVDASTMSLIKMIDKKQMVDSVSVKHILVTYEGTNVDPNATRTQEEAKALADSITNVISKDADKFAELATSFSADKQSAENGGDLEWVTYGSLVEDFNDYVFSKDAGHKGVVETDFGYHVVHVTDNKDEKQAYKIARIVKSVEASDKTLNTLYRNASNFELAAKESSVEEAAKEVNLDVVPVNKMNRLDETISQLGKQRNIVKWAFEETTKVGDINRFDISGGYVIAELVKKTPEGVKTAEEASEKVTSIIKANKQAKEIMSQIDSNDLDAVASQFGVSVQDAAAVNMGSPVLAGAGREPKVVGAAFALETNGVSQAIQGEKGVYLVKLLAKQDAPELPSYVSQANQETQKRVQSFNQKLQRLSGENNINPVYKALKETSEIEDNRSNFY</sequence>
<evidence type="ECO:0000256" key="6">
    <source>
        <dbReference type="ARBA" id="ARBA00023136"/>
    </source>
</evidence>
<accession>A0A1H3W3P2</accession>
<dbReference type="AlphaFoldDB" id="A0A1H3W3P2"/>
<feature type="domain" description="PpiC" evidence="12">
    <location>
        <begin position="346"/>
        <end position="452"/>
    </location>
</feature>
<evidence type="ECO:0000256" key="11">
    <source>
        <dbReference type="PROSITE-ProRule" id="PRU00278"/>
    </source>
</evidence>
<evidence type="ECO:0000256" key="8">
    <source>
        <dbReference type="ARBA" id="ARBA00038408"/>
    </source>
</evidence>
<keyword evidence="14" id="KW-1185">Reference proteome</keyword>
<evidence type="ECO:0000259" key="12">
    <source>
        <dbReference type="PROSITE" id="PS50198"/>
    </source>
</evidence>
<comment type="similarity">
    <text evidence="8">Belongs to the PpiD chaperone family.</text>
</comment>
<evidence type="ECO:0000256" key="10">
    <source>
        <dbReference type="ARBA" id="ARBA00042775"/>
    </source>
</evidence>
<dbReference type="SUPFAM" id="SSF54534">
    <property type="entry name" value="FKBP-like"/>
    <property type="match status" value="1"/>
</dbReference>
<dbReference type="PANTHER" id="PTHR47529:SF1">
    <property type="entry name" value="PERIPLASMIC CHAPERONE PPID"/>
    <property type="match status" value="1"/>
</dbReference>
<keyword evidence="11" id="KW-0697">Rotamase</keyword>
<evidence type="ECO:0000313" key="13">
    <source>
        <dbReference type="EMBL" id="SDZ81461.1"/>
    </source>
</evidence>
<keyword evidence="11 13" id="KW-0413">Isomerase</keyword>
<dbReference type="PROSITE" id="PS50198">
    <property type="entry name" value="PPIC_PPIASE_2"/>
    <property type="match status" value="1"/>
</dbReference>
<evidence type="ECO:0000256" key="2">
    <source>
        <dbReference type="ARBA" id="ARBA00022475"/>
    </source>
</evidence>
<evidence type="ECO:0000256" key="4">
    <source>
        <dbReference type="ARBA" id="ARBA00022692"/>
    </source>
</evidence>
<dbReference type="STRING" id="908615.SAMN05421540_101402"/>